<keyword evidence="2" id="KW-1185">Reference proteome</keyword>
<evidence type="ECO:0000313" key="2">
    <source>
        <dbReference type="Proteomes" id="UP000642094"/>
    </source>
</evidence>
<protein>
    <recommendedName>
        <fullName evidence="3">Class I SAM-dependent methyltransferase</fullName>
    </recommendedName>
</protein>
<evidence type="ECO:0000313" key="1">
    <source>
        <dbReference type="EMBL" id="MBD2187111.1"/>
    </source>
</evidence>
<dbReference type="InterPro" id="IPR029063">
    <property type="entry name" value="SAM-dependent_MTases_sf"/>
</dbReference>
<sequence length="241" mass="28393">MLLQNIKTYLKRCKTFKQKYPQSFSIWKSINFFPVWLGCLQPNKTPLDDERPWITFAAIEFLENTLTKEMKVFEYGVGGSTAFFIKRVKEVISVEHDPKWLEKVSEKIIETGRKNWKFYLEPPIEDELAMQKLPSDPYGYVSSDENFRGKSFKNYVRSIDQYPDEYFDIVLVDGRARPSCSMHALPKIKQNGFIVLDNSDREDYSCIHETLNSELWIKYDFVGAGGYVSHFWQTCIWKKVE</sequence>
<organism evidence="1 2">
    <name type="scientific">Pseudanabaena mucicola FACHB-723</name>
    <dbReference type="NCBI Taxonomy" id="2692860"/>
    <lineage>
        <taxon>Bacteria</taxon>
        <taxon>Bacillati</taxon>
        <taxon>Cyanobacteriota</taxon>
        <taxon>Cyanophyceae</taxon>
        <taxon>Pseudanabaenales</taxon>
        <taxon>Pseudanabaenaceae</taxon>
        <taxon>Pseudanabaena</taxon>
    </lineage>
</organism>
<accession>A0ABR7ZV22</accession>
<dbReference type="Gene3D" id="3.40.50.150">
    <property type="entry name" value="Vaccinia Virus protein VP39"/>
    <property type="match status" value="1"/>
</dbReference>
<dbReference type="SUPFAM" id="SSF53335">
    <property type="entry name" value="S-adenosyl-L-methionine-dependent methyltransferases"/>
    <property type="match status" value="1"/>
</dbReference>
<name>A0ABR7ZV22_9CYAN</name>
<comment type="caution">
    <text evidence="1">The sequence shown here is derived from an EMBL/GenBank/DDBJ whole genome shotgun (WGS) entry which is preliminary data.</text>
</comment>
<evidence type="ECO:0008006" key="3">
    <source>
        <dbReference type="Google" id="ProtNLM"/>
    </source>
</evidence>
<proteinExistence type="predicted"/>
<dbReference type="Proteomes" id="UP000642094">
    <property type="component" value="Unassembled WGS sequence"/>
</dbReference>
<gene>
    <name evidence="1" type="ORF">H6F41_03000</name>
</gene>
<dbReference type="RefSeq" id="WP_190401999.1">
    <property type="nucleotide sequence ID" value="NZ_JACJQB010000003.1"/>
</dbReference>
<reference evidence="1 2" key="1">
    <citation type="journal article" date="2020" name="ISME J.">
        <title>Comparative genomics reveals insights into cyanobacterial evolution and habitat adaptation.</title>
        <authorList>
            <person name="Chen M.Y."/>
            <person name="Teng W.K."/>
            <person name="Zhao L."/>
            <person name="Hu C.X."/>
            <person name="Zhou Y.K."/>
            <person name="Han B.P."/>
            <person name="Song L.R."/>
            <person name="Shu W.S."/>
        </authorList>
    </citation>
    <scope>NUCLEOTIDE SEQUENCE [LARGE SCALE GENOMIC DNA]</scope>
    <source>
        <strain evidence="1 2">FACHB-723</strain>
    </source>
</reference>
<dbReference type="EMBL" id="JACJQB010000003">
    <property type="protein sequence ID" value="MBD2187111.1"/>
    <property type="molecule type" value="Genomic_DNA"/>
</dbReference>